<dbReference type="AlphaFoldDB" id="A0A8D2J8D3"/>
<dbReference type="GO" id="GO:0003735">
    <property type="term" value="F:structural constituent of ribosome"/>
    <property type="evidence" value="ECO:0007669"/>
    <property type="project" value="TreeGrafter"/>
</dbReference>
<keyword evidence="2" id="KW-1185">Reference proteome</keyword>
<dbReference type="RefSeq" id="XP_044297445.1">
    <property type="nucleotide sequence ID" value="XM_044441510.1"/>
</dbReference>
<dbReference type="RefSeq" id="XP_044297446.1">
    <property type="nucleotide sequence ID" value="XM_044441511.1"/>
</dbReference>
<dbReference type="InterPro" id="IPR016576">
    <property type="entry name" value="Ribosomal_mL63"/>
</dbReference>
<sequence>MFLTIALLRNRIPGKQWIGKHRRPRFVTAVMKSSMIRRLEIEAENEYWLSQPYMTKEQEYRHNEERSYATRKALIIASTSKFPEHKYAAEHLEHLNVTKKWIT</sequence>
<dbReference type="GeneID" id="123029040"/>
<dbReference type="GO" id="GO:0005761">
    <property type="term" value="C:mitochondrial ribosome"/>
    <property type="evidence" value="ECO:0007669"/>
    <property type="project" value="InterPro"/>
</dbReference>
<dbReference type="PANTHER" id="PTHR14520">
    <property type="entry name" value="MITOCHONDRIAL RIBOSOMAL PROTEIN 63"/>
    <property type="match status" value="1"/>
</dbReference>
<dbReference type="Proteomes" id="UP000694545">
    <property type="component" value="Unplaced"/>
</dbReference>
<dbReference type="PANTHER" id="PTHR14520:SF4">
    <property type="entry name" value="LARGE RIBOSOMAL SUBUNIT PROTEIN ML63"/>
    <property type="match status" value="1"/>
</dbReference>
<dbReference type="OrthoDB" id="6019958at2759"/>
<dbReference type="OMA" id="QEFGHAA"/>
<protein>
    <submittedName>
        <fullName evidence="1">Mitochondrial ribosomal protein L57</fullName>
    </submittedName>
</protein>
<reference evidence="1" key="1">
    <citation type="submission" date="2025-08" db="UniProtKB">
        <authorList>
            <consortium name="Ensembl"/>
        </authorList>
    </citation>
    <scope>IDENTIFICATION</scope>
</reference>
<evidence type="ECO:0000313" key="2">
    <source>
        <dbReference type="Proteomes" id="UP000694545"/>
    </source>
</evidence>
<dbReference type="Ensembl" id="ENSVKKT00000010338.1">
    <property type="protein sequence ID" value="ENSVKKP00000010089.1"/>
    <property type="gene ID" value="ENSVKKG00000007114.1"/>
</dbReference>
<proteinExistence type="predicted"/>
<dbReference type="CTD" id="78988"/>
<gene>
    <name evidence="1" type="primary">MRPL57</name>
</gene>
<organism evidence="1 2">
    <name type="scientific">Varanus komodoensis</name>
    <name type="common">Komodo dragon</name>
    <dbReference type="NCBI Taxonomy" id="61221"/>
    <lineage>
        <taxon>Eukaryota</taxon>
        <taxon>Metazoa</taxon>
        <taxon>Chordata</taxon>
        <taxon>Craniata</taxon>
        <taxon>Vertebrata</taxon>
        <taxon>Euteleostomi</taxon>
        <taxon>Lepidosauria</taxon>
        <taxon>Squamata</taxon>
        <taxon>Bifurcata</taxon>
        <taxon>Unidentata</taxon>
        <taxon>Episquamata</taxon>
        <taxon>Toxicofera</taxon>
        <taxon>Anguimorpha</taxon>
        <taxon>Paleoanguimorpha</taxon>
        <taxon>Varanoidea</taxon>
        <taxon>Varanidae</taxon>
        <taxon>Varanus</taxon>
    </lineage>
</organism>
<dbReference type="KEGG" id="vko:123029040"/>
<name>A0A8D2J8D3_VARKO</name>
<evidence type="ECO:0000313" key="1">
    <source>
        <dbReference type="Ensembl" id="ENSVKKP00000010089.1"/>
    </source>
</evidence>
<accession>A0A8D2J8D3</accession>
<reference evidence="1" key="2">
    <citation type="submission" date="2025-09" db="UniProtKB">
        <authorList>
            <consortium name="Ensembl"/>
        </authorList>
    </citation>
    <scope>IDENTIFICATION</scope>
</reference>
<dbReference type="GO" id="GO:0032543">
    <property type="term" value="P:mitochondrial translation"/>
    <property type="evidence" value="ECO:0007669"/>
    <property type="project" value="TreeGrafter"/>
</dbReference>
<dbReference type="Pfam" id="PF14978">
    <property type="entry name" value="MRP-63"/>
    <property type="match status" value="1"/>
</dbReference>